<dbReference type="Pfam" id="PF26047">
    <property type="entry name" value="DUF8015"/>
    <property type="match status" value="1"/>
</dbReference>
<sequence length="77" mass="7889">MPMSVRTARSDGIGLQTVSRYDLLLVLLPLPLLCGAFASALTPVPGTVAMGTASLPSALLFVYAITAAAPTTIERSA</sequence>
<protein>
    <submittedName>
        <fullName evidence="2">Uncharacterized protein</fullName>
    </submittedName>
</protein>
<comment type="caution">
    <text evidence="2">The sequence shown here is derived from an EMBL/GenBank/DDBJ whole genome shotgun (WGS) entry which is preliminary data.</text>
</comment>
<evidence type="ECO:0000256" key="1">
    <source>
        <dbReference type="SAM" id="Phobius"/>
    </source>
</evidence>
<accession>A0A368N9K2</accession>
<keyword evidence="1" id="KW-1133">Transmembrane helix</keyword>
<keyword evidence="1" id="KW-0812">Transmembrane</keyword>
<evidence type="ECO:0000313" key="2">
    <source>
        <dbReference type="EMBL" id="RCU46820.1"/>
    </source>
</evidence>
<evidence type="ECO:0000313" key="3">
    <source>
        <dbReference type="Proteomes" id="UP000252189"/>
    </source>
</evidence>
<feature type="transmembrane region" description="Helical" evidence="1">
    <location>
        <begin position="48"/>
        <end position="69"/>
    </location>
</feature>
<dbReference type="AlphaFoldDB" id="A0A368N9K2"/>
<keyword evidence="3" id="KW-1185">Reference proteome</keyword>
<proteinExistence type="predicted"/>
<organism evidence="2 3">
    <name type="scientific">Haloplanus salinus</name>
    <dbReference type="NCBI Taxonomy" id="1126245"/>
    <lineage>
        <taxon>Archaea</taxon>
        <taxon>Methanobacteriati</taxon>
        <taxon>Methanobacteriota</taxon>
        <taxon>Stenosarchaea group</taxon>
        <taxon>Halobacteria</taxon>
        <taxon>Halobacteriales</taxon>
        <taxon>Haloferacaceae</taxon>
        <taxon>Haloplanus</taxon>
    </lineage>
</organism>
<gene>
    <name evidence="2" type="ORF">DU504_05580</name>
</gene>
<dbReference type="InterPro" id="IPR058328">
    <property type="entry name" value="DUF8015"/>
</dbReference>
<name>A0A368N9K2_9EURY</name>
<dbReference type="EMBL" id="QPHM01000001">
    <property type="protein sequence ID" value="RCU46820.1"/>
    <property type="molecule type" value="Genomic_DNA"/>
</dbReference>
<dbReference type="Proteomes" id="UP000252189">
    <property type="component" value="Unassembled WGS sequence"/>
</dbReference>
<reference evidence="2 3" key="1">
    <citation type="submission" date="2018-07" db="EMBL/GenBank/DDBJ databases">
        <title>Genome sequences of Haloplanus salinus JCM 18368T.</title>
        <authorList>
            <person name="Kim Y.B."/>
            <person name="Roh S.W."/>
        </authorList>
    </citation>
    <scope>NUCLEOTIDE SEQUENCE [LARGE SCALE GENOMIC DNA]</scope>
    <source>
        <strain evidence="2 3">JCM 18368</strain>
    </source>
</reference>
<keyword evidence="1" id="KW-0472">Membrane</keyword>